<keyword evidence="1" id="KW-0472">Membrane</keyword>
<feature type="transmembrane region" description="Helical" evidence="1">
    <location>
        <begin position="30"/>
        <end position="54"/>
    </location>
</feature>
<dbReference type="GO" id="GO:1902201">
    <property type="term" value="P:negative regulation of bacterial-type flagellum-dependent cell motility"/>
    <property type="evidence" value="ECO:0007669"/>
    <property type="project" value="TreeGrafter"/>
</dbReference>
<dbReference type="InterPro" id="IPR000160">
    <property type="entry name" value="GGDEF_dom"/>
</dbReference>
<evidence type="ECO:0000259" key="2">
    <source>
        <dbReference type="PROSITE" id="PS50887"/>
    </source>
</evidence>
<keyword evidence="1" id="KW-0812">Transmembrane</keyword>
<dbReference type="Pfam" id="PF00990">
    <property type="entry name" value="GGDEF"/>
    <property type="match status" value="1"/>
</dbReference>
<dbReference type="InterPro" id="IPR043128">
    <property type="entry name" value="Rev_trsase/Diguanyl_cyclase"/>
</dbReference>
<accession>L0A5H1</accession>
<dbReference type="NCBIfam" id="TIGR00254">
    <property type="entry name" value="GGDEF"/>
    <property type="match status" value="1"/>
</dbReference>
<evidence type="ECO:0000313" key="4">
    <source>
        <dbReference type="Proteomes" id="UP000010467"/>
    </source>
</evidence>
<dbReference type="GO" id="GO:0005886">
    <property type="term" value="C:plasma membrane"/>
    <property type="evidence" value="ECO:0007669"/>
    <property type="project" value="TreeGrafter"/>
</dbReference>
<dbReference type="GO" id="GO:0043709">
    <property type="term" value="P:cell adhesion involved in single-species biofilm formation"/>
    <property type="evidence" value="ECO:0007669"/>
    <property type="project" value="TreeGrafter"/>
</dbReference>
<evidence type="ECO:0000256" key="1">
    <source>
        <dbReference type="SAM" id="Phobius"/>
    </source>
</evidence>
<sequence length="370" mass="40536">MFLAWRNLRSLADQALSANTEAEIEFRRHALLAVLAIATVTSLITLALAIALDFQNSDKIGLAIVTAKNLGFFLLLRQRPQLLMPLGALHFAILAVTTVVKFSDAVLDEQVTYGLGAYSYWLPMVYVTAFLVFRGRTALIAALVPFTAVLAVGVAFWASSSIPVGTKTAYAYLFVQVYLTHAAFITTFVFLAILLDRYMRAIRTAENEAKFAYADDLTGLANRRQLTHWLKSHLARAASRNEALSVILFDLDHFKRVNDTLGHDTGDAVLQATAHSLMTALRRTTLFGRWGGEEFLVILPATTAEQAEVIAQRIRMAVASVEHAGLGRITASCGVAELLPGETLASLLRRADQASYQAKYDGRDCVRIAA</sequence>
<dbReference type="STRING" id="937777.Deipe_2806"/>
<proteinExistence type="predicted"/>
<dbReference type="RefSeq" id="WP_015236572.1">
    <property type="nucleotide sequence ID" value="NC_019793.1"/>
</dbReference>
<name>L0A5H1_DEIPD</name>
<dbReference type="SMART" id="SM00267">
    <property type="entry name" value="GGDEF"/>
    <property type="match status" value="1"/>
</dbReference>
<feature type="transmembrane region" description="Helical" evidence="1">
    <location>
        <begin position="115"/>
        <end position="133"/>
    </location>
</feature>
<keyword evidence="1" id="KW-1133">Transmembrane helix</keyword>
<feature type="transmembrane region" description="Helical" evidence="1">
    <location>
        <begin position="170"/>
        <end position="195"/>
    </location>
</feature>
<dbReference type="PROSITE" id="PS50887">
    <property type="entry name" value="GGDEF"/>
    <property type="match status" value="1"/>
</dbReference>
<dbReference type="eggNOG" id="COG3706">
    <property type="taxonomic scope" value="Bacteria"/>
</dbReference>
<feature type="domain" description="GGDEF" evidence="2">
    <location>
        <begin position="242"/>
        <end position="370"/>
    </location>
</feature>
<feature type="transmembrane region" description="Helical" evidence="1">
    <location>
        <begin position="60"/>
        <end position="76"/>
    </location>
</feature>
<dbReference type="InterPro" id="IPR050469">
    <property type="entry name" value="Diguanylate_Cyclase"/>
</dbReference>
<dbReference type="Proteomes" id="UP000010467">
    <property type="component" value="Chromosome"/>
</dbReference>
<dbReference type="EMBL" id="CP003382">
    <property type="protein sequence ID" value="AFZ68270.1"/>
    <property type="molecule type" value="Genomic_DNA"/>
</dbReference>
<keyword evidence="4" id="KW-1185">Reference proteome</keyword>
<dbReference type="SUPFAM" id="SSF55073">
    <property type="entry name" value="Nucleotide cyclase"/>
    <property type="match status" value="1"/>
</dbReference>
<feature type="transmembrane region" description="Helical" evidence="1">
    <location>
        <begin position="83"/>
        <end position="103"/>
    </location>
</feature>
<dbReference type="InterPro" id="IPR029787">
    <property type="entry name" value="Nucleotide_cyclase"/>
</dbReference>
<dbReference type="KEGG" id="dpd:Deipe_2806"/>
<dbReference type="GO" id="GO:0052621">
    <property type="term" value="F:diguanylate cyclase activity"/>
    <property type="evidence" value="ECO:0007669"/>
    <property type="project" value="TreeGrafter"/>
</dbReference>
<dbReference type="PANTHER" id="PTHR45138">
    <property type="entry name" value="REGULATORY COMPONENTS OF SENSORY TRANSDUCTION SYSTEM"/>
    <property type="match status" value="1"/>
</dbReference>
<dbReference type="CDD" id="cd01949">
    <property type="entry name" value="GGDEF"/>
    <property type="match status" value="1"/>
</dbReference>
<evidence type="ECO:0000313" key="3">
    <source>
        <dbReference type="EMBL" id="AFZ68270.1"/>
    </source>
</evidence>
<gene>
    <name evidence="3" type="ordered locus">Deipe_2806</name>
</gene>
<dbReference type="PANTHER" id="PTHR45138:SF9">
    <property type="entry name" value="DIGUANYLATE CYCLASE DGCM-RELATED"/>
    <property type="match status" value="1"/>
</dbReference>
<dbReference type="Gene3D" id="3.30.70.270">
    <property type="match status" value="1"/>
</dbReference>
<dbReference type="FunFam" id="3.30.70.270:FF:000001">
    <property type="entry name" value="Diguanylate cyclase domain protein"/>
    <property type="match status" value="1"/>
</dbReference>
<dbReference type="HOGENOM" id="CLU_000445_11_1_0"/>
<reference evidence="4" key="1">
    <citation type="submission" date="2012-03" db="EMBL/GenBank/DDBJ databases">
        <title>Complete sequence of chromosome of Deinococcus peraridilitoris DSM 19664.</title>
        <authorList>
            <person name="Lucas S."/>
            <person name="Copeland A."/>
            <person name="Lapidus A."/>
            <person name="Glavina del Rio T."/>
            <person name="Dalin E."/>
            <person name="Tice H."/>
            <person name="Bruce D."/>
            <person name="Goodwin L."/>
            <person name="Pitluck S."/>
            <person name="Peters L."/>
            <person name="Mikhailova N."/>
            <person name="Lu M."/>
            <person name="Kyrpides N."/>
            <person name="Mavromatis K."/>
            <person name="Ivanova N."/>
            <person name="Brettin T."/>
            <person name="Detter J.C."/>
            <person name="Han C."/>
            <person name="Larimer F."/>
            <person name="Land M."/>
            <person name="Hauser L."/>
            <person name="Markowitz V."/>
            <person name="Cheng J.-F."/>
            <person name="Hugenholtz P."/>
            <person name="Woyke T."/>
            <person name="Wu D."/>
            <person name="Pukall R."/>
            <person name="Steenblock K."/>
            <person name="Brambilla E."/>
            <person name="Klenk H.-P."/>
            <person name="Eisen J.A."/>
        </authorList>
    </citation>
    <scope>NUCLEOTIDE SEQUENCE [LARGE SCALE GENOMIC DNA]</scope>
    <source>
        <strain evidence="4">DSM 19664 / LMG 22246 / CIP 109416 / KR-200</strain>
    </source>
</reference>
<dbReference type="AlphaFoldDB" id="L0A5H1"/>
<feature type="transmembrane region" description="Helical" evidence="1">
    <location>
        <begin position="140"/>
        <end position="158"/>
    </location>
</feature>
<dbReference type="OrthoDB" id="9759607at2"/>
<dbReference type="PATRIC" id="fig|937777.3.peg.2819"/>
<protein>
    <submittedName>
        <fullName evidence="3">Diguanylate cyclase (GGDEF) domain-containing protein</fullName>
    </submittedName>
</protein>
<organism evidence="3 4">
    <name type="scientific">Deinococcus peraridilitoris (strain DSM 19664 / LMG 22246 / CIP 109416 / KR-200)</name>
    <dbReference type="NCBI Taxonomy" id="937777"/>
    <lineage>
        <taxon>Bacteria</taxon>
        <taxon>Thermotogati</taxon>
        <taxon>Deinococcota</taxon>
        <taxon>Deinococci</taxon>
        <taxon>Deinococcales</taxon>
        <taxon>Deinococcaceae</taxon>
        <taxon>Deinococcus</taxon>
    </lineage>
</organism>